<sequence length="812" mass="88073">MAPNSPRSAVDNENPHYDANGLVHHSAGTGHDHFVAPGGYFPNPATSGGYTDNPVTSGGYPDNSGFPTGTPNNPVGPDGYLLDPTAYANSPLDYAAHTHQNGVDPNVYVDPNAYVDPNVYHDPSVTAYGYTDGSVAPNMYSAAEQSSDFAAMAASNNELAAMLSNMRLEYNNQMQMEMAAFKASVQDDFLAVTNQRDAARAEKEALASQVAATIARLERLEGASRVDAAASGVPSIQNSTPHRSNAQSKTKSTGATKNHPTTPSPPPRAPPISQRRTPTAPDSGSSTPPLKNPPGSSRNPPPSSTQAKSQPRDGSKRKSSNGGPQDARPSATPNAKDGMRKAKAGAKQNEARASPPRKIGEHQMLQTDIDDDAQTFKVALQTHIRFISSSLDSTAAPQSASAEIVRQFELRFAGATVTELKRAGIYGRQVIMPSEVKLGVDVIEAIRSNSRILRAEWAVDFTQSPYSLYNMAMRMCAVDTFRFLAGSSHYDFFRLNTSYINDAGLIMRLYDHYVHHHLYEKWKKEIRTPGGNATVAVRNKFAQARGRLYASREKYLNDSGIHKRIQLMFSAKATSDDESTPKGPRALARPERSQAADQLVRGLEALIVQDLHDDGNVRAANRRLARIVPAFNERNAGQFQEIPKGMPIQYYDPKWFNNRPPQARAKLEAQLVVAFIPGSTDFFATSGDHALSDQKLTAKYGHKVFAEYDLDFEEKASDADNEDEEGEGDSIGSKDSDDEDINLSDAASMESFIDDADADADGSSDNEEDDGDVASDGELDAVADADHDADMRAQLASAYDIVMDNEDLISFP</sequence>
<proteinExistence type="predicted"/>
<feature type="compositionally biased region" description="Polar residues" evidence="1">
    <location>
        <begin position="274"/>
        <end position="289"/>
    </location>
</feature>
<feature type="compositionally biased region" description="Polar residues" evidence="1">
    <location>
        <begin position="45"/>
        <end position="56"/>
    </location>
</feature>
<evidence type="ECO:0000313" key="3">
    <source>
        <dbReference type="Proteomes" id="UP001362999"/>
    </source>
</evidence>
<dbReference type="AlphaFoldDB" id="A0AAW0CR58"/>
<protein>
    <submittedName>
        <fullName evidence="2">Uncharacterized protein</fullName>
    </submittedName>
</protein>
<dbReference type="EMBL" id="JAWWNJ010000014">
    <property type="protein sequence ID" value="KAK7041208.1"/>
    <property type="molecule type" value="Genomic_DNA"/>
</dbReference>
<keyword evidence="3" id="KW-1185">Reference proteome</keyword>
<name>A0AAW0CR58_9AGAR</name>
<evidence type="ECO:0000313" key="2">
    <source>
        <dbReference type="EMBL" id="KAK7041208.1"/>
    </source>
</evidence>
<feature type="region of interest" description="Disordered" evidence="1">
    <location>
        <begin position="714"/>
        <end position="786"/>
    </location>
</feature>
<evidence type="ECO:0000256" key="1">
    <source>
        <dbReference type="SAM" id="MobiDB-lite"/>
    </source>
</evidence>
<gene>
    <name evidence="2" type="ORF">R3P38DRAFT_3453465</name>
</gene>
<feature type="compositionally biased region" description="Acidic residues" evidence="1">
    <location>
        <begin position="719"/>
        <end position="728"/>
    </location>
</feature>
<feature type="region of interest" description="Disordered" evidence="1">
    <location>
        <begin position="231"/>
        <end position="357"/>
    </location>
</feature>
<feature type="compositionally biased region" description="Acidic residues" evidence="1">
    <location>
        <begin position="752"/>
        <end position="783"/>
    </location>
</feature>
<organism evidence="2 3">
    <name type="scientific">Favolaschia claudopus</name>
    <dbReference type="NCBI Taxonomy" id="2862362"/>
    <lineage>
        <taxon>Eukaryota</taxon>
        <taxon>Fungi</taxon>
        <taxon>Dikarya</taxon>
        <taxon>Basidiomycota</taxon>
        <taxon>Agaricomycotina</taxon>
        <taxon>Agaricomycetes</taxon>
        <taxon>Agaricomycetidae</taxon>
        <taxon>Agaricales</taxon>
        <taxon>Marasmiineae</taxon>
        <taxon>Mycenaceae</taxon>
        <taxon>Favolaschia</taxon>
    </lineage>
</organism>
<feature type="compositionally biased region" description="Polar residues" evidence="1">
    <location>
        <begin position="234"/>
        <end position="259"/>
    </location>
</feature>
<feature type="region of interest" description="Disordered" evidence="1">
    <location>
        <begin position="1"/>
        <end position="29"/>
    </location>
</feature>
<accession>A0AAW0CR58</accession>
<dbReference type="Proteomes" id="UP001362999">
    <property type="component" value="Unassembled WGS sequence"/>
</dbReference>
<reference evidence="2 3" key="1">
    <citation type="journal article" date="2024" name="J Genomics">
        <title>Draft genome sequencing and assembly of Favolaschia claudopus CIRM-BRFM 2984 isolated from oak limbs.</title>
        <authorList>
            <person name="Navarro D."/>
            <person name="Drula E."/>
            <person name="Chaduli D."/>
            <person name="Cazenave R."/>
            <person name="Ahrendt S."/>
            <person name="Wang J."/>
            <person name="Lipzen A."/>
            <person name="Daum C."/>
            <person name="Barry K."/>
            <person name="Grigoriev I.V."/>
            <person name="Favel A."/>
            <person name="Rosso M.N."/>
            <person name="Martin F."/>
        </authorList>
    </citation>
    <scope>NUCLEOTIDE SEQUENCE [LARGE SCALE GENOMIC DNA]</scope>
    <source>
        <strain evidence="2 3">CIRM-BRFM 2984</strain>
    </source>
</reference>
<comment type="caution">
    <text evidence="2">The sequence shown here is derived from an EMBL/GenBank/DDBJ whole genome shotgun (WGS) entry which is preliminary data.</text>
</comment>
<feature type="region of interest" description="Disordered" evidence="1">
    <location>
        <begin position="572"/>
        <end position="591"/>
    </location>
</feature>
<feature type="region of interest" description="Disordered" evidence="1">
    <location>
        <begin position="45"/>
        <end position="80"/>
    </location>
</feature>